<proteinExistence type="inferred from homology"/>
<accession>A0ABU0FKF4</accession>
<dbReference type="Proteomes" id="UP001237448">
    <property type="component" value="Unassembled WGS sequence"/>
</dbReference>
<keyword evidence="6" id="KW-1185">Reference proteome</keyword>
<dbReference type="SUPFAM" id="SSF55326">
    <property type="entry name" value="PurM N-terminal domain-like"/>
    <property type="match status" value="1"/>
</dbReference>
<keyword evidence="2 5" id="KW-0418">Kinase</keyword>
<feature type="binding site" evidence="2">
    <location>
        <position position="74"/>
    </location>
    <ligand>
        <name>Mg(2+)</name>
        <dbReference type="ChEBI" id="CHEBI:18420"/>
        <label>4</label>
    </ligand>
</feature>
<comment type="caution">
    <text evidence="2">Lacks conserved residue(s) required for the propagation of feature annotation.</text>
</comment>
<dbReference type="EC" id="2.7.4.16" evidence="2"/>
<feature type="binding site" evidence="2">
    <location>
        <position position="326"/>
    </location>
    <ligand>
        <name>substrate</name>
    </ligand>
</feature>
<comment type="similarity">
    <text evidence="2">Belongs to the thiamine-monophosphate kinase family.</text>
</comment>
<evidence type="ECO:0000313" key="5">
    <source>
        <dbReference type="EMBL" id="MDQ0395094.1"/>
    </source>
</evidence>
<keyword evidence="1 2" id="KW-0784">Thiamine biosynthesis</keyword>
<gene>
    <name evidence="2" type="primary">thiL</name>
    <name evidence="5" type="ORF">J3R73_004886</name>
</gene>
<dbReference type="PANTHER" id="PTHR30270">
    <property type="entry name" value="THIAMINE-MONOPHOSPHATE KINASE"/>
    <property type="match status" value="1"/>
</dbReference>
<feature type="binding site" evidence="2">
    <location>
        <position position="29"/>
    </location>
    <ligand>
        <name>Mg(2+)</name>
        <dbReference type="ChEBI" id="CHEBI:18420"/>
        <label>4</label>
    </ligand>
</feature>
<protein>
    <recommendedName>
        <fullName evidence="2">Thiamine-monophosphate kinase</fullName>
        <shortName evidence="2">TMP kinase</shortName>
        <shortName evidence="2">Thiamine-phosphate kinase</shortName>
        <ecNumber evidence="2">2.7.4.16</ecNumber>
    </recommendedName>
</protein>
<feature type="binding site" evidence="2">
    <location>
        <position position="53"/>
    </location>
    <ligand>
        <name>substrate</name>
    </ligand>
</feature>
<dbReference type="Pfam" id="PF02769">
    <property type="entry name" value="AIRS_C"/>
    <property type="match status" value="1"/>
</dbReference>
<organism evidence="5 6">
    <name type="scientific">Labrys monachus</name>
    <dbReference type="NCBI Taxonomy" id="217067"/>
    <lineage>
        <taxon>Bacteria</taxon>
        <taxon>Pseudomonadati</taxon>
        <taxon>Pseudomonadota</taxon>
        <taxon>Alphaproteobacteria</taxon>
        <taxon>Hyphomicrobiales</taxon>
        <taxon>Xanthobacteraceae</taxon>
        <taxon>Labrys</taxon>
    </lineage>
</organism>
<reference evidence="5 6" key="1">
    <citation type="submission" date="2023-07" db="EMBL/GenBank/DDBJ databases">
        <title>Genomic Encyclopedia of Type Strains, Phase IV (KMG-IV): sequencing the most valuable type-strain genomes for metagenomic binning, comparative biology and taxonomic classification.</title>
        <authorList>
            <person name="Goeker M."/>
        </authorList>
    </citation>
    <scope>NUCLEOTIDE SEQUENCE [LARGE SCALE GENOMIC DNA]</scope>
    <source>
        <strain evidence="5 6">DSM 5896</strain>
    </source>
</reference>
<comment type="caution">
    <text evidence="5">The sequence shown here is derived from an EMBL/GenBank/DDBJ whole genome shotgun (WGS) entry which is preliminary data.</text>
</comment>
<evidence type="ECO:0000259" key="4">
    <source>
        <dbReference type="Pfam" id="PF02769"/>
    </source>
</evidence>
<dbReference type="Pfam" id="PF00586">
    <property type="entry name" value="AIRS"/>
    <property type="match status" value="1"/>
</dbReference>
<dbReference type="PIRSF" id="PIRSF005303">
    <property type="entry name" value="Thiam_monoph_kin"/>
    <property type="match status" value="1"/>
</dbReference>
<feature type="binding site" evidence="2">
    <location>
        <position position="29"/>
    </location>
    <ligand>
        <name>Mg(2+)</name>
        <dbReference type="ChEBI" id="CHEBI:18420"/>
        <label>3</label>
    </ligand>
</feature>
<dbReference type="Gene3D" id="3.30.1330.10">
    <property type="entry name" value="PurM-like, N-terminal domain"/>
    <property type="match status" value="1"/>
</dbReference>
<keyword evidence="2 5" id="KW-0808">Transferase</keyword>
<keyword evidence="2" id="KW-0547">Nucleotide-binding</keyword>
<dbReference type="PANTHER" id="PTHR30270:SF0">
    <property type="entry name" value="THIAMINE-MONOPHOSPHATE KINASE"/>
    <property type="match status" value="1"/>
</dbReference>
<comment type="pathway">
    <text evidence="2">Cofactor biosynthesis; thiamine diphosphate biosynthesis; thiamine diphosphate from thiamine phosphate: step 1/1.</text>
</comment>
<keyword evidence="2" id="KW-0460">Magnesium</keyword>
<name>A0ABU0FKF4_9HYPH</name>
<feature type="binding site" evidence="2">
    <location>
        <position position="46"/>
    </location>
    <ligand>
        <name>Mg(2+)</name>
        <dbReference type="ChEBI" id="CHEBI:18420"/>
        <label>1</label>
    </ligand>
</feature>
<feature type="binding site" evidence="2">
    <location>
        <position position="269"/>
    </location>
    <ligand>
        <name>substrate</name>
    </ligand>
</feature>
<dbReference type="CDD" id="cd02194">
    <property type="entry name" value="ThiL"/>
    <property type="match status" value="1"/>
</dbReference>
<dbReference type="HAMAP" id="MF_02128">
    <property type="entry name" value="TMP_kinase"/>
    <property type="match status" value="1"/>
</dbReference>
<dbReference type="EMBL" id="JAUSVK010000001">
    <property type="protein sequence ID" value="MDQ0395094.1"/>
    <property type="molecule type" value="Genomic_DNA"/>
</dbReference>
<feature type="binding site" evidence="2">
    <location>
        <begin position="121"/>
        <end position="122"/>
    </location>
    <ligand>
        <name>ATP</name>
        <dbReference type="ChEBI" id="CHEBI:30616"/>
    </ligand>
</feature>
<sequence length="329" mass="33893">MTRLTEDQLISRFFAPLATLAGARGLTDDAAVLSVPAGRHLVVTADMLVAGVHFLADDAADLVARKSLRVNLSDLAAKGARPHAFTLSLALPAGWTDEWLALFAEGLARDAAAFSFSLLGGDTVRTPGPLTIAVTAFGLVPAADIPRRDGARAGDAVYVSGTIGDGALGLLTRTGRDAFADRLGPEDRAFLTGRYLLPEPRVALAPALLAHASATMDVSDGFVGDLAKLLRASGVSATIDLSQVPLSAAARRAVAGDAACFETALTGGDDYEILCTVPPSGEEAFVGAAKAARIDVTRVGVVTEEAGPPRFIAPGGADTRFARGSFSHF</sequence>
<feature type="binding site" evidence="2">
    <location>
        <position position="74"/>
    </location>
    <ligand>
        <name>Mg(2+)</name>
        <dbReference type="ChEBI" id="CHEBI:18420"/>
        <label>2</label>
    </ligand>
</feature>
<feature type="binding site" evidence="2">
    <location>
        <position position="217"/>
    </location>
    <ligand>
        <name>Mg(2+)</name>
        <dbReference type="ChEBI" id="CHEBI:18420"/>
        <label>3</label>
    </ligand>
</feature>
<evidence type="ECO:0000256" key="1">
    <source>
        <dbReference type="ARBA" id="ARBA00022977"/>
    </source>
</evidence>
<comment type="catalytic activity">
    <reaction evidence="2">
        <text>thiamine phosphate + ATP = thiamine diphosphate + ADP</text>
        <dbReference type="Rhea" id="RHEA:15913"/>
        <dbReference type="ChEBI" id="CHEBI:30616"/>
        <dbReference type="ChEBI" id="CHEBI:37575"/>
        <dbReference type="ChEBI" id="CHEBI:58937"/>
        <dbReference type="ChEBI" id="CHEBI:456216"/>
        <dbReference type="EC" id="2.7.4.16"/>
    </reaction>
</comment>
<dbReference type="Gene3D" id="3.90.650.10">
    <property type="entry name" value="PurM-like C-terminal domain"/>
    <property type="match status" value="1"/>
</dbReference>
<feature type="binding site" evidence="2">
    <location>
        <position position="74"/>
    </location>
    <ligand>
        <name>Mg(2+)</name>
        <dbReference type="ChEBI" id="CHEBI:18420"/>
        <label>3</label>
    </ligand>
</feature>
<evidence type="ECO:0000259" key="3">
    <source>
        <dbReference type="Pfam" id="PF00586"/>
    </source>
</evidence>
<keyword evidence="2" id="KW-0067">ATP-binding</keyword>
<feature type="binding site" evidence="2">
    <location>
        <position position="122"/>
    </location>
    <ligand>
        <name>Mg(2+)</name>
        <dbReference type="ChEBI" id="CHEBI:18420"/>
        <label>1</label>
    </ligand>
</feature>
<dbReference type="GO" id="GO:0009030">
    <property type="term" value="F:thiamine-phosphate kinase activity"/>
    <property type="evidence" value="ECO:0007669"/>
    <property type="project" value="UniProtKB-EC"/>
</dbReference>
<comment type="function">
    <text evidence="2">Catalyzes the ATP-dependent phosphorylation of thiamine-monophosphate (TMP) to form thiamine-pyrophosphate (TPP), the active form of vitamin B1.</text>
</comment>
<feature type="binding site" evidence="2">
    <location>
        <position position="44"/>
    </location>
    <ligand>
        <name>Mg(2+)</name>
        <dbReference type="ChEBI" id="CHEBI:18420"/>
        <label>4</label>
    </ligand>
</feature>
<dbReference type="InterPro" id="IPR010918">
    <property type="entry name" value="PurM-like_C_dom"/>
</dbReference>
<feature type="binding site" evidence="2">
    <location>
        <position position="220"/>
    </location>
    <ligand>
        <name>Mg(2+)</name>
        <dbReference type="ChEBI" id="CHEBI:18420"/>
        <label>5</label>
    </ligand>
</feature>
<evidence type="ECO:0000256" key="2">
    <source>
        <dbReference type="HAMAP-Rule" id="MF_02128"/>
    </source>
</evidence>
<feature type="binding site" evidence="2">
    <location>
        <position position="148"/>
    </location>
    <ligand>
        <name>ATP</name>
        <dbReference type="ChEBI" id="CHEBI:30616"/>
    </ligand>
</feature>
<dbReference type="InterPro" id="IPR016188">
    <property type="entry name" value="PurM-like_N"/>
</dbReference>
<dbReference type="InterPro" id="IPR036921">
    <property type="entry name" value="PurM-like_N_sf"/>
</dbReference>
<dbReference type="InterPro" id="IPR036676">
    <property type="entry name" value="PurM-like_C_sf"/>
</dbReference>
<dbReference type="SUPFAM" id="SSF56042">
    <property type="entry name" value="PurM C-terminal domain-like"/>
    <property type="match status" value="1"/>
</dbReference>
<dbReference type="RefSeq" id="WP_307433374.1">
    <property type="nucleotide sequence ID" value="NZ_JAUSVK010000001.1"/>
</dbReference>
<feature type="domain" description="PurM-like N-terminal" evidence="3">
    <location>
        <begin position="28"/>
        <end position="140"/>
    </location>
</feature>
<dbReference type="InterPro" id="IPR006283">
    <property type="entry name" value="ThiL-like"/>
</dbReference>
<feature type="domain" description="PurM-like C-terminal" evidence="4">
    <location>
        <begin position="152"/>
        <end position="306"/>
    </location>
</feature>
<evidence type="ECO:0000313" key="6">
    <source>
        <dbReference type="Proteomes" id="UP001237448"/>
    </source>
</evidence>
<dbReference type="NCBIfam" id="TIGR01379">
    <property type="entry name" value="thiL"/>
    <property type="match status" value="1"/>
</dbReference>
<keyword evidence="2" id="KW-0479">Metal-binding</keyword>
<feature type="binding site" evidence="2">
    <location>
        <position position="46"/>
    </location>
    <ligand>
        <name>Mg(2+)</name>
        <dbReference type="ChEBI" id="CHEBI:18420"/>
        <label>2</label>
    </ligand>
</feature>
<feature type="binding site" evidence="2">
    <location>
        <position position="219"/>
    </location>
    <ligand>
        <name>ATP</name>
        <dbReference type="ChEBI" id="CHEBI:30616"/>
    </ligand>
</feature>
<comment type="miscellaneous">
    <text evidence="2">Reaction mechanism of ThiL seems to utilize a direct, inline transfer of the gamma-phosphate of ATP to TMP rather than a phosphorylated enzyme intermediate.</text>
</comment>